<protein>
    <submittedName>
        <fullName evidence="3">Methionyl-tRNA formyltransferase</fullName>
    </submittedName>
</protein>
<feature type="domain" description="Formyl transferase C-terminal" evidence="2">
    <location>
        <begin position="204"/>
        <end position="280"/>
    </location>
</feature>
<dbReference type="PANTHER" id="PTHR11138">
    <property type="entry name" value="METHIONYL-TRNA FORMYLTRANSFERASE"/>
    <property type="match status" value="1"/>
</dbReference>
<dbReference type="Pfam" id="PF00551">
    <property type="entry name" value="Formyl_trans_N"/>
    <property type="match status" value="1"/>
</dbReference>
<dbReference type="RefSeq" id="WP_256311250.1">
    <property type="nucleotide sequence ID" value="NZ_JANGAC010000005.1"/>
</dbReference>
<evidence type="ECO:0000313" key="3">
    <source>
        <dbReference type="EMBL" id="MCQ4923219.1"/>
    </source>
</evidence>
<evidence type="ECO:0000259" key="2">
    <source>
        <dbReference type="Pfam" id="PF02911"/>
    </source>
</evidence>
<dbReference type="CDD" id="cd08369">
    <property type="entry name" value="FMT_core"/>
    <property type="match status" value="1"/>
</dbReference>
<gene>
    <name evidence="3" type="ORF">NE686_09000</name>
</gene>
<comment type="caution">
    <text evidence="3">The sequence shown here is derived from an EMBL/GenBank/DDBJ whole genome shotgun (WGS) entry which is preliminary data.</text>
</comment>
<dbReference type="Gene3D" id="3.40.50.12230">
    <property type="match status" value="1"/>
</dbReference>
<proteinExistence type="predicted"/>
<dbReference type="InterPro" id="IPR011034">
    <property type="entry name" value="Formyl_transferase-like_C_sf"/>
</dbReference>
<feature type="domain" description="Formyl transferase N-terminal" evidence="1">
    <location>
        <begin position="64"/>
        <end position="169"/>
    </location>
</feature>
<dbReference type="InterPro" id="IPR036477">
    <property type="entry name" value="Formyl_transf_N_sf"/>
</dbReference>
<sequence length="302" mass="35136">MDKKCVFIGSKDLGLKALKKIITTCPNTILGCITYDDSKDIRSKLGDFKEYCKGNKIDLIILKKPNELKSIIKKMEPNFCFVIGWYWIIDYETLKLCNDGFIGIHASLLPKYRGCSPLVWTLINGEEETGVSMFYFNEEIDSGDLIAQKEIKISNNDYIDDVLKKVEKEVFNIIEHQYPLIIKGMNNRYKQDNKEISYCAQRRPEDGRINWNKTAEEIYNFIRAQSHPYPGAFIITRKDEKVKIFKSEIFKYKYYGTPGQIVKIEKNTILVICKQGALNLSIENKYTDEEIREMFKYGDILS</sequence>
<dbReference type="PROSITE" id="PS51257">
    <property type="entry name" value="PROKAR_LIPOPROTEIN"/>
    <property type="match status" value="1"/>
</dbReference>
<dbReference type="InterPro" id="IPR002376">
    <property type="entry name" value="Formyl_transf_N"/>
</dbReference>
<dbReference type="Pfam" id="PF02911">
    <property type="entry name" value="Formyl_trans_C"/>
    <property type="match status" value="1"/>
</dbReference>
<keyword evidence="4" id="KW-1185">Reference proteome</keyword>
<dbReference type="SUPFAM" id="SSF50486">
    <property type="entry name" value="FMT C-terminal domain-like"/>
    <property type="match status" value="1"/>
</dbReference>
<evidence type="ECO:0000259" key="1">
    <source>
        <dbReference type="Pfam" id="PF00551"/>
    </source>
</evidence>
<dbReference type="PANTHER" id="PTHR11138:SF5">
    <property type="entry name" value="METHIONYL-TRNA FORMYLTRANSFERASE, MITOCHONDRIAL"/>
    <property type="match status" value="1"/>
</dbReference>
<reference evidence="3 4" key="1">
    <citation type="submission" date="2022-06" db="EMBL/GenBank/DDBJ databases">
        <title>Isolation of gut microbiota from human fecal samples.</title>
        <authorList>
            <person name="Pamer E.G."/>
            <person name="Barat B."/>
            <person name="Waligurski E."/>
            <person name="Medina S."/>
            <person name="Paddock L."/>
            <person name="Mostad J."/>
        </authorList>
    </citation>
    <scope>NUCLEOTIDE SEQUENCE [LARGE SCALE GENOMIC DNA]</scope>
    <source>
        <strain evidence="3 4">DFI.7.95</strain>
    </source>
</reference>
<dbReference type="EMBL" id="JANGAC010000005">
    <property type="protein sequence ID" value="MCQ4923219.1"/>
    <property type="molecule type" value="Genomic_DNA"/>
</dbReference>
<evidence type="ECO:0000313" key="4">
    <source>
        <dbReference type="Proteomes" id="UP001524478"/>
    </source>
</evidence>
<dbReference type="Proteomes" id="UP001524478">
    <property type="component" value="Unassembled WGS sequence"/>
</dbReference>
<organism evidence="3 4">
    <name type="scientific">Tissierella carlieri</name>
    <dbReference type="NCBI Taxonomy" id="689904"/>
    <lineage>
        <taxon>Bacteria</taxon>
        <taxon>Bacillati</taxon>
        <taxon>Bacillota</taxon>
        <taxon>Tissierellia</taxon>
        <taxon>Tissierellales</taxon>
        <taxon>Tissierellaceae</taxon>
        <taxon>Tissierella</taxon>
    </lineage>
</organism>
<dbReference type="InterPro" id="IPR005793">
    <property type="entry name" value="Formyl_trans_C"/>
</dbReference>
<dbReference type="CDD" id="cd08702">
    <property type="entry name" value="Arna_FMT_C"/>
    <property type="match status" value="1"/>
</dbReference>
<accession>A0ABT1S9U1</accession>
<dbReference type="SUPFAM" id="SSF53328">
    <property type="entry name" value="Formyltransferase"/>
    <property type="match status" value="1"/>
</dbReference>
<name>A0ABT1S9U1_9FIRM</name>